<keyword evidence="2" id="KW-1185">Reference proteome</keyword>
<proteinExistence type="predicted"/>
<dbReference type="SUPFAM" id="SSF82895">
    <property type="entry name" value="TSP-1 type 1 repeat"/>
    <property type="match status" value="2"/>
</dbReference>
<dbReference type="Pfam" id="PF00090">
    <property type="entry name" value="TSP_1"/>
    <property type="match status" value="2"/>
</dbReference>
<dbReference type="SMART" id="SM00209">
    <property type="entry name" value="TSP1"/>
    <property type="match status" value="2"/>
</dbReference>
<evidence type="ECO:0000313" key="2">
    <source>
        <dbReference type="Proteomes" id="UP000887575"/>
    </source>
</evidence>
<dbReference type="InterPro" id="IPR000884">
    <property type="entry name" value="TSP1_rpt"/>
</dbReference>
<reference evidence="3" key="1">
    <citation type="submission" date="2024-02" db="UniProtKB">
        <authorList>
            <consortium name="WormBaseParasite"/>
        </authorList>
    </citation>
    <scope>IDENTIFICATION</scope>
</reference>
<dbReference type="WBParaSite" id="MBELARI_LOCUS69">
    <property type="protein sequence ID" value="MBELARI_LOCUS69"/>
    <property type="gene ID" value="MBELARI_LOCUS69"/>
</dbReference>
<dbReference type="Gene3D" id="2.20.100.10">
    <property type="entry name" value="Thrombospondin type-1 (TSP1) repeat"/>
    <property type="match status" value="2"/>
</dbReference>
<dbReference type="PANTHER" id="PTHR31936:SF5">
    <property type="entry name" value="VENOM PROTEIN"/>
    <property type="match status" value="1"/>
</dbReference>
<accession>A0AAF3JAP5</accession>
<dbReference type="Proteomes" id="UP000887575">
    <property type="component" value="Unassembled WGS sequence"/>
</dbReference>
<sequence length="345" mass="36693">MLLKTTFFIVAVTCVNAIGDLWPPCYGPNDNCCDSCSTIPNGAWSKWIDYTSCSKTCGLFGRKVQRRTCDSWSFGCPCNGVYSRVVPCAPTPCTKAPVCAAGYTKYKSTATNAYLCGNVTSTTDYVYPACNDIWDGPLNCFPCPAEGVWSAWSNVGACTATCGLFGKVNQTRTCESASYGCACTGPTNQAYACPKKPCPTGAPCSGGQVVVKNLVTNATQCGLQLAPAQVLHPVDCSTTTTSTTNTPAACASGCNQNLNSFLRAGDDGDLSFNYTTDASGCLTAKFMWFAVYRPYNATANIMTYNDGGMPILKSKSNGVFRCVIGNEWQVAGQPFSEIHCNSHGY</sequence>
<evidence type="ECO:0000313" key="3">
    <source>
        <dbReference type="WBParaSite" id="MBELARI_LOCUS69"/>
    </source>
</evidence>
<keyword evidence="1" id="KW-0732">Signal</keyword>
<dbReference type="PROSITE" id="PS50092">
    <property type="entry name" value="TSP1"/>
    <property type="match status" value="2"/>
</dbReference>
<evidence type="ECO:0000256" key="1">
    <source>
        <dbReference type="SAM" id="SignalP"/>
    </source>
</evidence>
<dbReference type="AlphaFoldDB" id="A0AAF3JAP5"/>
<feature type="signal peptide" evidence="1">
    <location>
        <begin position="1"/>
        <end position="17"/>
    </location>
</feature>
<feature type="chain" id="PRO_5042016731" evidence="1">
    <location>
        <begin position="18"/>
        <end position="345"/>
    </location>
</feature>
<name>A0AAF3JAP5_9BILA</name>
<organism evidence="2 3">
    <name type="scientific">Mesorhabditis belari</name>
    <dbReference type="NCBI Taxonomy" id="2138241"/>
    <lineage>
        <taxon>Eukaryota</taxon>
        <taxon>Metazoa</taxon>
        <taxon>Ecdysozoa</taxon>
        <taxon>Nematoda</taxon>
        <taxon>Chromadorea</taxon>
        <taxon>Rhabditida</taxon>
        <taxon>Rhabditina</taxon>
        <taxon>Rhabditomorpha</taxon>
        <taxon>Rhabditoidea</taxon>
        <taxon>Rhabditidae</taxon>
        <taxon>Mesorhabditinae</taxon>
        <taxon>Mesorhabditis</taxon>
    </lineage>
</organism>
<dbReference type="PANTHER" id="PTHR31936">
    <property type="entry name" value="PROTEIN CBG18744"/>
    <property type="match status" value="1"/>
</dbReference>
<dbReference type="InterPro" id="IPR036383">
    <property type="entry name" value="TSP1_rpt_sf"/>
</dbReference>
<protein>
    <submittedName>
        <fullName evidence="3">Uncharacterized protein</fullName>
    </submittedName>
</protein>